<gene>
    <name evidence="2" type="ORF">FZD51_04560</name>
</gene>
<reference evidence="2 3" key="1">
    <citation type="submission" date="2019-08" db="EMBL/GenBank/DDBJ databases">
        <title>Bacillus genomes from the desert of Cuatro Cienegas, Coahuila.</title>
        <authorList>
            <person name="Olmedo-Alvarez G."/>
        </authorList>
    </citation>
    <scope>NUCLEOTIDE SEQUENCE [LARGE SCALE GENOMIC DNA]</scope>
    <source>
        <strain evidence="2 3">CH446_14T</strain>
    </source>
</reference>
<dbReference type="EMBL" id="VTER01000002">
    <property type="protein sequence ID" value="TYS51307.1"/>
    <property type="molecule type" value="Genomic_DNA"/>
</dbReference>
<keyword evidence="2" id="KW-0378">Hydrolase</keyword>
<dbReference type="RefSeq" id="WP_148973669.1">
    <property type="nucleotide sequence ID" value="NZ_VTER01000002.1"/>
</dbReference>
<comment type="caution">
    <text evidence="2">The sequence shown here is derived from an EMBL/GenBank/DDBJ whole genome shotgun (WGS) entry which is preliminary data.</text>
</comment>
<accession>A0A5D4RJ34</accession>
<evidence type="ECO:0000313" key="2">
    <source>
        <dbReference type="EMBL" id="TYS51307.1"/>
    </source>
</evidence>
<protein>
    <submittedName>
        <fullName evidence="2">Endonuclease</fullName>
    </submittedName>
</protein>
<proteinExistence type="predicted"/>
<dbReference type="AlphaFoldDB" id="A0A5D4RJ34"/>
<evidence type="ECO:0000256" key="1">
    <source>
        <dbReference type="SAM" id="SignalP"/>
    </source>
</evidence>
<keyword evidence="1" id="KW-0732">Signal</keyword>
<feature type="signal peptide" evidence="1">
    <location>
        <begin position="1"/>
        <end position="18"/>
    </location>
</feature>
<evidence type="ECO:0000313" key="3">
    <source>
        <dbReference type="Proteomes" id="UP000322139"/>
    </source>
</evidence>
<organism evidence="2 3">
    <name type="scientific">Bacillus infantis</name>
    <dbReference type="NCBI Taxonomy" id="324767"/>
    <lineage>
        <taxon>Bacteria</taxon>
        <taxon>Bacillati</taxon>
        <taxon>Bacillota</taxon>
        <taxon>Bacilli</taxon>
        <taxon>Bacillales</taxon>
        <taxon>Bacillaceae</taxon>
        <taxon>Bacillus</taxon>
    </lineage>
</organism>
<dbReference type="PROSITE" id="PS51257">
    <property type="entry name" value="PROKAR_LIPOPROTEIN"/>
    <property type="match status" value="1"/>
</dbReference>
<dbReference type="GO" id="GO:0004519">
    <property type="term" value="F:endonuclease activity"/>
    <property type="evidence" value="ECO:0007669"/>
    <property type="project" value="UniProtKB-KW"/>
</dbReference>
<keyword evidence="2" id="KW-0255">Endonuclease</keyword>
<keyword evidence="2" id="KW-0540">Nuclease</keyword>
<sequence>MKKLLSLLAIFTLLFAVAGCSSNEDEGKEEKAAEEKTAELNDAAKSKIYNSVRIAELKVNEVFNKETAADEETIVINSSFADESSAAAFLSKYYSEDLAKKMYAHYATDQKSEDGKMIVNTEPFFSPSILDTTQDDVKIEGDADKATVTTAENAAYTVEMKDENYVVTGYKK</sequence>
<feature type="chain" id="PRO_5038699971" evidence="1">
    <location>
        <begin position="19"/>
        <end position="172"/>
    </location>
</feature>
<dbReference type="Proteomes" id="UP000322139">
    <property type="component" value="Unassembled WGS sequence"/>
</dbReference>
<name>A0A5D4RJ34_9BACI</name>